<evidence type="ECO:0000313" key="2">
    <source>
        <dbReference type="Proteomes" id="UP000628086"/>
    </source>
</evidence>
<sequence length="143" mass="16519">MARLFEPRIGTRRTTNINQGFMISMDYALWSEKMITELTSKGMDEESVRKAFDEGKTEIRAKYEITDLNAAGAVFVKQFEKYDLDLELAWERGQGRLDSELATAYKISKDEARRRFTLGAMKKTKILGWFRGEEVDLNASLNF</sequence>
<accession>A0ABR6V914</accession>
<dbReference type="RefSeq" id="WP_186598746.1">
    <property type="nucleotide sequence ID" value="NZ_JABWRS010000008.1"/>
</dbReference>
<name>A0ABR6V914_9PSED</name>
<dbReference type="Proteomes" id="UP000628086">
    <property type="component" value="Unassembled WGS sequence"/>
</dbReference>
<comment type="caution">
    <text evidence="1">The sequence shown here is derived from an EMBL/GenBank/DDBJ whole genome shotgun (WGS) entry which is preliminary data.</text>
</comment>
<proteinExistence type="predicted"/>
<keyword evidence="2" id="KW-1185">Reference proteome</keyword>
<protein>
    <submittedName>
        <fullName evidence="1">Uncharacterized protein</fullName>
    </submittedName>
</protein>
<organism evidence="1 2">
    <name type="scientific">Pseudomonas taiwanensis</name>
    <dbReference type="NCBI Taxonomy" id="470150"/>
    <lineage>
        <taxon>Bacteria</taxon>
        <taxon>Pseudomonadati</taxon>
        <taxon>Pseudomonadota</taxon>
        <taxon>Gammaproteobacteria</taxon>
        <taxon>Pseudomonadales</taxon>
        <taxon>Pseudomonadaceae</taxon>
        <taxon>Pseudomonas</taxon>
    </lineage>
</organism>
<evidence type="ECO:0000313" key="1">
    <source>
        <dbReference type="EMBL" id="MBC3476603.1"/>
    </source>
</evidence>
<dbReference type="EMBL" id="JABWRS010000008">
    <property type="protein sequence ID" value="MBC3476603.1"/>
    <property type="molecule type" value="Genomic_DNA"/>
</dbReference>
<reference evidence="1 2" key="1">
    <citation type="journal article" date="2020" name="Microorganisms">
        <title>Reliable Identification of Environmental Pseudomonas Isolates Using the rpoD Gene.</title>
        <authorList>
            <consortium name="The Broad Institute Genome Sequencing Platform"/>
            <person name="Girard L."/>
            <person name="Lood C."/>
            <person name="Rokni-Zadeh H."/>
            <person name="van Noort V."/>
            <person name="Lavigne R."/>
            <person name="De Mot R."/>
        </authorList>
    </citation>
    <scope>NUCLEOTIDE SEQUENCE [LARGE SCALE GENOMIC DNA]</scope>
    <source>
        <strain evidence="1 2">RW7P2</strain>
    </source>
</reference>
<gene>
    <name evidence="1" type="ORF">HU747_13465</name>
</gene>